<gene>
    <name evidence="1" type="ORF">J2Z21_008343</name>
</gene>
<reference evidence="1 2" key="1">
    <citation type="submission" date="2021-03" db="EMBL/GenBank/DDBJ databases">
        <title>Genomic Encyclopedia of Type Strains, Phase IV (KMG-IV): sequencing the most valuable type-strain genomes for metagenomic binning, comparative biology and taxonomic classification.</title>
        <authorList>
            <person name="Goeker M."/>
        </authorList>
    </citation>
    <scope>NUCLEOTIDE SEQUENCE [LARGE SCALE GENOMIC DNA]</scope>
    <source>
        <strain evidence="1 2">DSM 40499</strain>
    </source>
</reference>
<dbReference type="Proteomes" id="UP001519309">
    <property type="component" value="Unassembled WGS sequence"/>
</dbReference>
<comment type="caution">
    <text evidence="1">The sequence shown here is derived from an EMBL/GenBank/DDBJ whole genome shotgun (WGS) entry which is preliminary data.</text>
</comment>
<accession>A0ABS4M6P2</accession>
<proteinExistence type="predicted"/>
<organism evidence="1 2">
    <name type="scientific">Streptomyces griseochromogenes</name>
    <dbReference type="NCBI Taxonomy" id="68214"/>
    <lineage>
        <taxon>Bacteria</taxon>
        <taxon>Bacillati</taxon>
        <taxon>Actinomycetota</taxon>
        <taxon>Actinomycetes</taxon>
        <taxon>Kitasatosporales</taxon>
        <taxon>Streptomycetaceae</taxon>
        <taxon>Streptomyces</taxon>
    </lineage>
</organism>
<protein>
    <submittedName>
        <fullName evidence="1">Uncharacterized protein</fullName>
    </submittedName>
</protein>
<dbReference type="RefSeq" id="WP_159400077.1">
    <property type="nucleotide sequence ID" value="NZ_CP016279.1"/>
</dbReference>
<name>A0ABS4M6P2_9ACTN</name>
<keyword evidence="2" id="KW-1185">Reference proteome</keyword>
<sequence length="100" mass="10276">MTGDVRPGVARTAFVPTGRSTDAQMVRVATLTAMVKSARVVSPESSTTIMSSGVESICTCSPGRSANVGVNGPSGRFAVCRRVTAEPKVCLPVESTSTSL</sequence>
<evidence type="ECO:0000313" key="2">
    <source>
        <dbReference type="Proteomes" id="UP001519309"/>
    </source>
</evidence>
<evidence type="ECO:0000313" key="1">
    <source>
        <dbReference type="EMBL" id="MBP2055329.1"/>
    </source>
</evidence>
<dbReference type="EMBL" id="JAGGLP010000028">
    <property type="protein sequence ID" value="MBP2055329.1"/>
    <property type="molecule type" value="Genomic_DNA"/>
</dbReference>